<dbReference type="InterPro" id="IPR011545">
    <property type="entry name" value="DEAD/DEAH_box_helicase_dom"/>
</dbReference>
<evidence type="ECO:0000313" key="6">
    <source>
        <dbReference type="EMBL" id="NYZ61597.1"/>
    </source>
</evidence>
<keyword evidence="7" id="KW-1185">Reference proteome</keyword>
<reference evidence="6 7" key="1">
    <citation type="submission" date="2020-07" db="EMBL/GenBank/DDBJ databases">
        <title>isolation of Luteimonas sp. SJ-16.</title>
        <authorList>
            <person name="Huang X.-X."/>
            <person name="Xu L."/>
            <person name="Sun J.-Q."/>
        </authorList>
    </citation>
    <scope>NUCLEOTIDE SEQUENCE [LARGE SCALE GENOMIC DNA]</scope>
    <source>
        <strain evidence="6 7">SJ-16</strain>
    </source>
</reference>
<dbReference type="GO" id="GO:0005524">
    <property type="term" value="F:ATP binding"/>
    <property type="evidence" value="ECO:0007669"/>
    <property type="project" value="UniProtKB-KW"/>
</dbReference>
<protein>
    <submittedName>
        <fullName evidence="6">ATP-dependent DNA helicase</fullName>
    </submittedName>
</protein>
<evidence type="ECO:0000256" key="1">
    <source>
        <dbReference type="ARBA" id="ARBA00022741"/>
    </source>
</evidence>
<comment type="caution">
    <text evidence="6">The sequence shown here is derived from an EMBL/GenBank/DDBJ whole genome shotgun (WGS) entry which is preliminary data.</text>
</comment>
<feature type="domain" description="Helicase ATP-binding" evidence="5">
    <location>
        <begin position="37"/>
        <end position="325"/>
    </location>
</feature>
<evidence type="ECO:0000313" key="7">
    <source>
        <dbReference type="Proteomes" id="UP000589896"/>
    </source>
</evidence>
<dbReference type="GO" id="GO:0016818">
    <property type="term" value="F:hydrolase activity, acting on acid anhydrides, in phosphorus-containing anhydrides"/>
    <property type="evidence" value="ECO:0007669"/>
    <property type="project" value="InterPro"/>
</dbReference>
<gene>
    <name evidence="6" type="ORF">H0E82_02290</name>
</gene>
<dbReference type="InterPro" id="IPR045028">
    <property type="entry name" value="DinG/Rad3-like"/>
</dbReference>
<dbReference type="EMBL" id="JACCJZ010000005">
    <property type="protein sequence ID" value="NYZ61597.1"/>
    <property type="molecule type" value="Genomic_DNA"/>
</dbReference>
<keyword evidence="2" id="KW-0378">Hydrolase</keyword>
<dbReference type="AlphaFoldDB" id="A0A7Z0TXQ1"/>
<dbReference type="InterPro" id="IPR006555">
    <property type="entry name" value="ATP-dep_Helicase_C"/>
</dbReference>
<accession>A0A7Z0TXQ1</accession>
<proteinExistence type="inferred from homology"/>
<evidence type="ECO:0000256" key="4">
    <source>
        <dbReference type="ARBA" id="ARBA00038058"/>
    </source>
</evidence>
<keyword evidence="1" id="KW-0547">Nucleotide-binding</keyword>
<dbReference type="PANTHER" id="PTHR11472:SF34">
    <property type="entry name" value="REGULATOR OF TELOMERE ELONGATION HELICASE 1"/>
    <property type="match status" value="1"/>
</dbReference>
<dbReference type="PANTHER" id="PTHR11472">
    <property type="entry name" value="DNA REPAIR DEAD HELICASE RAD3/XP-D SUBFAMILY MEMBER"/>
    <property type="match status" value="1"/>
</dbReference>
<dbReference type="Pfam" id="PF00270">
    <property type="entry name" value="DEAD"/>
    <property type="match status" value="1"/>
</dbReference>
<dbReference type="SUPFAM" id="SSF52540">
    <property type="entry name" value="P-loop containing nucleoside triphosphate hydrolases"/>
    <property type="match status" value="1"/>
</dbReference>
<dbReference type="Gene3D" id="3.40.50.300">
    <property type="entry name" value="P-loop containing nucleotide triphosphate hydrolases"/>
    <property type="match status" value="2"/>
</dbReference>
<dbReference type="GO" id="GO:0006281">
    <property type="term" value="P:DNA repair"/>
    <property type="evidence" value="ECO:0007669"/>
    <property type="project" value="TreeGrafter"/>
</dbReference>
<organism evidence="6 7">
    <name type="scientific">Luteimonas deserti</name>
    <dbReference type="NCBI Taxonomy" id="2752306"/>
    <lineage>
        <taxon>Bacteria</taxon>
        <taxon>Pseudomonadati</taxon>
        <taxon>Pseudomonadota</taxon>
        <taxon>Gammaproteobacteria</taxon>
        <taxon>Lysobacterales</taxon>
        <taxon>Lysobacteraceae</taxon>
        <taxon>Luteimonas</taxon>
    </lineage>
</organism>
<dbReference type="PROSITE" id="PS51193">
    <property type="entry name" value="HELICASE_ATP_BIND_2"/>
    <property type="match status" value="1"/>
</dbReference>
<dbReference type="InterPro" id="IPR027417">
    <property type="entry name" value="P-loop_NTPase"/>
</dbReference>
<evidence type="ECO:0000256" key="2">
    <source>
        <dbReference type="ARBA" id="ARBA00022801"/>
    </source>
</evidence>
<evidence type="ECO:0000259" key="5">
    <source>
        <dbReference type="PROSITE" id="PS51193"/>
    </source>
</evidence>
<evidence type="ECO:0000256" key="3">
    <source>
        <dbReference type="ARBA" id="ARBA00022840"/>
    </source>
</evidence>
<dbReference type="GO" id="GO:0003676">
    <property type="term" value="F:nucleic acid binding"/>
    <property type="evidence" value="ECO:0007669"/>
    <property type="project" value="InterPro"/>
</dbReference>
<comment type="similarity">
    <text evidence="4">Belongs to the helicase family. DinG subfamily.</text>
</comment>
<dbReference type="Pfam" id="PF13307">
    <property type="entry name" value="Helicase_C_2"/>
    <property type="match status" value="1"/>
</dbReference>
<dbReference type="GO" id="GO:0003678">
    <property type="term" value="F:DNA helicase activity"/>
    <property type="evidence" value="ECO:0007669"/>
    <property type="project" value="TreeGrafter"/>
</dbReference>
<dbReference type="InterPro" id="IPR014013">
    <property type="entry name" value="Helic_SF1/SF2_ATP-bd_DinG/Rad3"/>
</dbReference>
<dbReference type="SMART" id="SM00491">
    <property type="entry name" value="HELICc2"/>
    <property type="match status" value="1"/>
</dbReference>
<sequence length="736" mass="77943">MDAVLQDPSVTDAAALVDPGAAGLAARSRDALVDGGLLAARISAFRPRAAQQQLAMAVAEALDRRGTLLAEAGTGTGKTFAYLVPALLSGLKTIVSTGTRALQDQLYHRDLPRVRDALGSGLRTALLKGRANYLCLYRLEQARGAPHHAVRELATPALAAQFQRIVAWAGRTRMGDIAELDGLPEDTPLLPLVTSTVDNCLGNECPFWSECFLVQARQRAQAADVVVVNHHLLLADLALKQEGFGEILPGAQAFIVDEAHQLPELAAQFFGDGLSARPLVELARDALAECRDVPGALPVLQLPATALDAATRGLRAAMDGLPARGTRYRALYEPAVEDALHVLDEALLHLRDALVALRGASPGFDSCHARANLCLARLRRWNDGTTAGAMFADVDAEPAHPEHLGSMATGGAGPASPAAEAAVAAAEARATGEGDSVLWYELTPRGFRLQRTPLDVSGPLRAQREASHAAWVFTSATLTVDGAFDHVATRLGLEAPTTLHAPSPFDWPHQALCYLPPGLPPPASGEYTRAVIEALRPVLDASGGRAFVLFASHRALRESAARLRATPGGCPWPLFVQGEAPRHVLLQQFRESGNGVLLGAASFREGVDVAGEALSVVVIDKLPFAAPDDPVFEARLDAIRRSGGNPFRDEQLPQAVIALKQGVGRLIRTENDRGVLVLCDPRLLGKGYGAVFLDSLPPLPRTREVADVAAFFASPAATIDVTGASARCPDPDHIPS</sequence>
<keyword evidence="3" id="KW-0067">ATP-binding</keyword>
<keyword evidence="6" id="KW-0347">Helicase</keyword>
<dbReference type="Proteomes" id="UP000589896">
    <property type="component" value="Unassembled WGS sequence"/>
</dbReference>
<name>A0A7Z0TXQ1_9GAMM</name>